<comment type="similarity">
    <text evidence="2">Belongs to the CWC21 family.</text>
</comment>
<feature type="domain" description="CWF21" evidence="8">
    <location>
        <begin position="63"/>
        <end position="106"/>
    </location>
</feature>
<feature type="compositionally biased region" description="Basic residues" evidence="7">
    <location>
        <begin position="240"/>
        <end position="249"/>
    </location>
</feature>
<proteinExistence type="inferred from homology"/>
<evidence type="ECO:0000313" key="9">
    <source>
        <dbReference type="EMBL" id="CAA7408331.1"/>
    </source>
</evidence>
<dbReference type="PANTHER" id="PTHR36562">
    <property type="entry name" value="SERINE/ARGININE REPETITIVE MATRIX 2"/>
    <property type="match status" value="1"/>
</dbReference>
<feature type="compositionally biased region" description="Basic and acidic residues" evidence="7">
    <location>
        <begin position="673"/>
        <end position="710"/>
    </location>
</feature>
<evidence type="ECO:0000313" key="10">
    <source>
        <dbReference type="Proteomes" id="UP000663760"/>
    </source>
</evidence>
<feature type="compositionally biased region" description="Basic and acidic residues" evidence="7">
    <location>
        <begin position="425"/>
        <end position="443"/>
    </location>
</feature>
<feature type="compositionally biased region" description="Basic and acidic residues" evidence="7">
    <location>
        <begin position="402"/>
        <end position="412"/>
    </location>
</feature>
<comment type="subcellular location">
    <subcellularLocation>
        <location evidence="1">Nucleus</location>
    </subcellularLocation>
</comment>
<dbReference type="GO" id="GO:0008380">
    <property type="term" value="P:RNA splicing"/>
    <property type="evidence" value="ECO:0007669"/>
    <property type="project" value="UniProtKB-KW"/>
</dbReference>
<dbReference type="CDD" id="cd21372">
    <property type="entry name" value="cwf21_CWC21-like"/>
    <property type="match status" value="1"/>
</dbReference>
<feature type="compositionally biased region" description="Basic residues" evidence="7">
    <location>
        <begin position="388"/>
        <end position="401"/>
    </location>
</feature>
<feature type="compositionally biased region" description="Basic and acidic residues" evidence="7">
    <location>
        <begin position="849"/>
        <end position="866"/>
    </location>
</feature>
<feature type="compositionally biased region" description="Basic and acidic residues" evidence="7">
    <location>
        <begin position="546"/>
        <end position="562"/>
    </location>
</feature>
<feature type="compositionally biased region" description="Basic and acidic residues" evidence="7">
    <location>
        <begin position="746"/>
        <end position="796"/>
    </location>
</feature>
<dbReference type="InterPro" id="IPR051372">
    <property type="entry name" value="CWC21"/>
</dbReference>
<feature type="compositionally biased region" description="Basic and acidic residues" evidence="7">
    <location>
        <begin position="624"/>
        <end position="649"/>
    </location>
</feature>
<dbReference type="GO" id="GO:0005681">
    <property type="term" value="C:spliceosomal complex"/>
    <property type="evidence" value="ECO:0007669"/>
    <property type="project" value="UniProtKB-KW"/>
</dbReference>
<dbReference type="AlphaFoldDB" id="A0A7I8LE89"/>
<feature type="compositionally biased region" description="Basic and acidic residues" evidence="7">
    <location>
        <begin position="352"/>
        <end position="362"/>
    </location>
</feature>
<feature type="compositionally biased region" description="Basic residues" evidence="7">
    <location>
        <begin position="471"/>
        <end position="481"/>
    </location>
</feature>
<dbReference type="Pfam" id="PF08312">
    <property type="entry name" value="cwf21"/>
    <property type="match status" value="1"/>
</dbReference>
<keyword evidence="5" id="KW-0508">mRNA splicing</keyword>
<feature type="compositionally biased region" description="Basic and acidic residues" evidence="7">
    <location>
        <begin position="325"/>
        <end position="339"/>
    </location>
</feature>
<reference evidence="9" key="1">
    <citation type="submission" date="2020-02" db="EMBL/GenBank/DDBJ databases">
        <authorList>
            <person name="Scholz U."/>
            <person name="Mascher M."/>
            <person name="Fiebig A."/>
        </authorList>
    </citation>
    <scope>NUCLEOTIDE SEQUENCE</scope>
</reference>
<feature type="compositionally biased region" description="Basic and acidic residues" evidence="7">
    <location>
        <begin position="377"/>
        <end position="387"/>
    </location>
</feature>
<keyword evidence="6" id="KW-0539">Nucleus</keyword>
<feature type="compositionally biased region" description="Basic and acidic residues" evidence="7">
    <location>
        <begin position="193"/>
        <end position="239"/>
    </location>
</feature>
<dbReference type="OrthoDB" id="10267305at2759"/>
<evidence type="ECO:0000256" key="2">
    <source>
        <dbReference type="ARBA" id="ARBA00005954"/>
    </source>
</evidence>
<sequence>MYNGIGLQTPRGSGTNGYIQTNKFFVRPRPGGTAVASGIPRPGREGPEDGIGGGIKKANKDIIDHDRKRRIQLRLLVLEETLVDQGYTASEIAERLAEAKETYEAEASAAATGGRDSTDGKRFSDTQTHQVALRKEKQSELFRTALKLTRDQQPEPDIPQQRSHEKAEELGREDSDYEEGEYERGFKGSGKQLARDGDGLSCKDRENDQRKKAPAEDPIRKKVKSTEAEVGTKKNDVKKSTHQKMKHGKSREYSDSDTDSRRGKGRKMKKGNRKNSDDDISDDDSDILTSKKIKRKYDSGSLDSGGSSDDKNRKKETRNHVKLLSLHDSDSDSERDIRGAKPSGKHRKRARAGSDSDSERGTRVKKPSEKHRKRARAGSDSDSERGTRGKKPSEKHRKKARAGSDSDSERGTRGKKPSDKRRKRQRDDSNSDSERDPMGEKQYGKHKRRHMHDPEDSESDYEKKNKEMLARKHAGERKRRQGHDPEEYVSDDEKNNNKVLPGKHVEKQRSRRRHDSDISESDNDKKMRSMNLRTDRKTIGRKSKGERHDSQESHSDGDDEKKRRNSLVVGRNGRRAIKDIEELDGDAGGNRKIFKSRVAEFVKTKSSSTEDSGSDSSSSESSSDSDRRSEFEDKYSRRHKREDGPRKEASSVVKKHQIDLVERRTTSGSIRKNGPERHDRINNDDDQRDGTMDAMRGIEKAERYESKRDFDDDDFVTQEPRRRRTHDDDHGFDKPSNLRSVIVDVSEGRKQKETRGEGTSEQREYESKRREDRAHGDYSRSNMVDEKLELEERGGKQEVGSVDPDRDSRGADLSRRRRVSDHSQYQRAERYEPSKADGDGENPSHSQRRREEVYERSRGAEKDYDRGNVNASRDQRRERYQSGDDSDGDRYKYRRSQNPREERREHRDDRDRRRH</sequence>
<gene>
    <name evidence="9" type="ORF">SI8410_14019009</name>
</gene>
<feature type="compositionally biased region" description="Basic and acidic residues" evidence="7">
    <location>
        <begin position="803"/>
        <end position="814"/>
    </location>
</feature>
<protein>
    <recommendedName>
        <fullName evidence="8">CWF21 domain-containing protein</fullName>
    </recommendedName>
</protein>
<evidence type="ECO:0000256" key="7">
    <source>
        <dbReference type="SAM" id="MobiDB-lite"/>
    </source>
</evidence>
<keyword evidence="3" id="KW-0507">mRNA processing</keyword>
<organism evidence="9 10">
    <name type="scientific">Spirodela intermedia</name>
    <name type="common">Intermediate duckweed</name>
    <dbReference type="NCBI Taxonomy" id="51605"/>
    <lineage>
        <taxon>Eukaryota</taxon>
        <taxon>Viridiplantae</taxon>
        <taxon>Streptophyta</taxon>
        <taxon>Embryophyta</taxon>
        <taxon>Tracheophyta</taxon>
        <taxon>Spermatophyta</taxon>
        <taxon>Magnoliopsida</taxon>
        <taxon>Liliopsida</taxon>
        <taxon>Araceae</taxon>
        <taxon>Lemnoideae</taxon>
        <taxon>Spirodela</taxon>
    </lineage>
</organism>
<feature type="compositionally biased region" description="Basic and acidic residues" evidence="7">
    <location>
        <begin position="873"/>
        <end position="882"/>
    </location>
</feature>
<feature type="region of interest" description="Disordered" evidence="7">
    <location>
        <begin position="29"/>
        <end position="57"/>
    </location>
</feature>
<feature type="compositionally biased region" description="Basic and acidic residues" evidence="7">
    <location>
        <begin position="460"/>
        <end position="470"/>
    </location>
</feature>
<name>A0A7I8LE89_SPIIN</name>
<evidence type="ECO:0000256" key="1">
    <source>
        <dbReference type="ARBA" id="ARBA00004123"/>
    </source>
</evidence>
<feature type="compositionally biased region" description="Basic residues" evidence="7">
    <location>
        <begin position="413"/>
        <end position="424"/>
    </location>
</feature>
<feature type="compositionally biased region" description="Basic residues" evidence="7">
    <location>
        <begin position="363"/>
        <end position="376"/>
    </location>
</feature>
<feature type="compositionally biased region" description="Basic and acidic residues" evidence="7">
    <location>
        <begin position="162"/>
        <end position="174"/>
    </location>
</feature>
<evidence type="ECO:0000256" key="6">
    <source>
        <dbReference type="ARBA" id="ARBA00023242"/>
    </source>
</evidence>
<feature type="compositionally biased region" description="Basic and acidic residues" evidence="7">
    <location>
        <begin position="250"/>
        <end position="262"/>
    </location>
</feature>
<dbReference type="EMBL" id="LR746277">
    <property type="protein sequence ID" value="CAA7408331.1"/>
    <property type="molecule type" value="Genomic_DNA"/>
</dbReference>
<keyword evidence="10" id="KW-1185">Reference proteome</keyword>
<feature type="compositionally biased region" description="Basic and acidic residues" evidence="7">
    <location>
        <begin position="827"/>
        <end position="838"/>
    </location>
</feature>
<evidence type="ECO:0000256" key="4">
    <source>
        <dbReference type="ARBA" id="ARBA00022728"/>
    </source>
</evidence>
<feature type="region of interest" description="Disordered" evidence="7">
    <location>
        <begin position="107"/>
        <end position="915"/>
    </location>
</feature>
<feature type="compositionally biased region" description="Basic and acidic residues" evidence="7">
    <location>
        <begin position="898"/>
        <end position="915"/>
    </location>
</feature>
<accession>A0A7I8LE89</accession>
<evidence type="ECO:0000256" key="5">
    <source>
        <dbReference type="ARBA" id="ARBA00023187"/>
    </source>
</evidence>
<feature type="compositionally biased region" description="Basic residues" evidence="7">
    <location>
        <begin position="263"/>
        <end position="273"/>
    </location>
</feature>
<evidence type="ECO:0000256" key="3">
    <source>
        <dbReference type="ARBA" id="ARBA00022664"/>
    </source>
</evidence>
<feature type="compositionally biased region" description="Low complexity" evidence="7">
    <location>
        <begin position="606"/>
        <end position="622"/>
    </location>
</feature>
<dbReference type="Proteomes" id="UP000663760">
    <property type="component" value="Chromosome 14"/>
</dbReference>
<feature type="compositionally biased region" description="Basic and acidic residues" evidence="7">
    <location>
        <begin position="503"/>
        <end position="538"/>
    </location>
</feature>
<feature type="compositionally biased region" description="Basic and acidic residues" evidence="7">
    <location>
        <begin position="656"/>
        <end position="665"/>
    </location>
</feature>
<evidence type="ECO:0000259" key="8">
    <source>
        <dbReference type="Pfam" id="PF08312"/>
    </source>
</evidence>
<dbReference type="InterPro" id="IPR013170">
    <property type="entry name" value="mRNA_splic_Cwf21_dom"/>
</dbReference>
<dbReference type="PANTHER" id="PTHR36562:SF5">
    <property type="entry name" value="SERINE_ARGININE REPETITIVE MATRIX 2"/>
    <property type="match status" value="1"/>
</dbReference>
<keyword evidence="4" id="KW-0747">Spliceosome</keyword>
<dbReference type="GO" id="GO:0006397">
    <property type="term" value="P:mRNA processing"/>
    <property type="evidence" value="ECO:0007669"/>
    <property type="project" value="UniProtKB-KW"/>
</dbReference>
<feature type="compositionally biased region" description="Basic and acidic residues" evidence="7">
    <location>
        <begin position="482"/>
        <end position="496"/>
    </location>
</feature>